<dbReference type="GO" id="GO:0016020">
    <property type="term" value="C:membrane"/>
    <property type="evidence" value="ECO:0007669"/>
    <property type="project" value="UniProtKB-SubCell"/>
</dbReference>
<comment type="similarity">
    <text evidence="6">Belongs to the methyl-accepting chemotaxis (MCP) protein family.</text>
</comment>
<dbReference type="GO" id="GO:0006935">
    <property type="term" value="P:chemotaxis"/>
    <property type="evidence" value="ECO:0007669"/>
    <property type="project" value="UniProtKB-ARBA"/>
</dbReference>
<dbReference type="InterPro" id="IPR003660">
    <property type="entry name" value="HAMP_dom"/>
</dbReference>
<evidence type="ECO:0000256" key="2">
    <source>
        <dbReference type="ARBA" id="ARBA00022692"/>
    </source>
</evidence>
<feature type="coiled-coil region" evidence="8">
    <location>
        <begin position="329"/>
        <end position="366"/>
    </location>
</feature>
<dbReference type="SUPFAM" id="SSF58104">
    <property type="entry name" value="Methyl-accepting chemotaxis protein (MCP) signaling domain"/>
    <property type="match status" value="1"/>
</dbReference>
<evidence type="ECO:0000259" key="11">
    <source>
        <dbReference type="PROSITE" id="PS50111"/>
    </source>
</evidence>
<feature type="region of interest" description="Disordered" evidence="9">
    <location>
        <begin position="707"/>
        <end position="789"/>
    </location>
</feature>
<dbReference type="Pfam" id="PF00015">
    <property type="entry name" value="MCPsignal"/>
    <property type="match status" value="1"/>
</dbReference>
<gene>
    <name evidence="13" type="ORF">KS2013_2165</name>
</gene>
<dbReference type="AlphaFoldDB" id="A0A1B3BDK4"/>
<feature type="domain" description="HAMP" evidence="12">
    <location>
        <begin position="354"/>
        <end position="405"/>
    </location>
</feature>
<protein>
    <submittedName>
        <fullName evidence="13">Methyl-accepting chemotaxis sensory transducer</fullName>
    </submittedName>
</protein>
<dbReference type="PANTHER" id="PTHR32089:SF119">
    <property type="entry name" value="METHYL-ACCEPTING CHEMOTAXIS PROTEIN CTPL"/>
    <property type="match status" value="1"/>
</dbReference>
<feature type="domain" description="Methyl-accepting transducer" evidence="11">
    <location>
        <begin position="410"/>
        <end position="646"/>
    </location>
</feature>
<feature type="transmembrane region" description="Helical" evidence="10">
    <location>
        <begin position="16"/>
        <end position="39"/>
    </location>
</feature>
<dbReference type="EMBL" id="CP012418">
    <property type="protein sequence ID" value="AOE50870.1"/>
    <property type="molecule type" value="Genomic_DNA"/>
</dbReference>
<dbReference type="OrthoDB" id="9177152at2"/>
<dbReference type="Pfam" id="PF13675">
    <property type="entry name" value="PilJ"/>
    <property type="match status" value="1"/>
</dbReference>
<dbReference type="FunFam" id="1.10.287.950:FF:000001">
    <property type="entry name" value="Methyl-accepting chemotaxis sensory transducer"/>
    <property type="match status" value="1"/>
</dbReference>
<dbReference type="PANTHER" id="PTHR32089">
    <property type="entry name" value="METHYL-ACCEPTING CHEMOTAXIS PROTEIN MCPB"/>
    <property type="match status" value="1"/>
</dbReference>
<name>A0A1B3BDK4_9GAMM</name>
<dbReference type="SMART" id="SM00283">
    <property type="entry name" value="MA"/>
    <property type="match status" value="1"/>
</dbReference>
<evidence type="ECO:0000259" key="12">
    <source>
        <dbReference type="PROSITE" id="PS50885"/>
    </source>
</evidence>
<keyword evidence="14" id="KW-1185">Reference proteome</keyword>
<evidence type="ECO:0000256" key="8">
    <source>
        <dbReference type="SAM" id="Coils"/>
    </source>
</evidence>
<comment type="subcellular location">
    <subcellularLocation>
        <location evidence="1">Membrane</location>
        <topology evidence="1">Multi-pass membrane protein</topology>
    </subcellularLocation>
</comment>
<keyword evidence="2 10" id="KW-0812">Transmembrane</keyword>
<reference evidence="14" key="1">
    <citation type="submission" date="2015-08" db="EMBL/GenBank/DDBJ databases">
        <authorList>
            <person name="Kim K.M."/>
        </authorList>
    </citation>
    <scope>NUCLEOTIDE SEQUENCE [LARGE SCALE GENOMIC DNA]</scope>
    <source>
        <strain evidence="14">KCTC 23892</strain>
    </source>
</reference>
<dbReference type="InterPro" id="IPR029095">
    <property type="entry name" value="NarX-like_N"/>
</dbReference>
<feature type="compositionally biased region" description="Acidic residues" evidence="9">
    <location>
        <begin position="711"/>
        <end position="739"/>
    </location>
</feature>
<evidence type="ECO:0000256" key="4">
    <source>
        <dbReference type="ARBA" id="ARBA00023136"/>
    </source>
</evidence>
<evidence type="ECO:0000256" key="5">
    <source>
        <dbReference type="ARBA" id="ARBA00023224"/>
    </source>
</evidence>
<evidence type="ECO:0000256" key="7">
    <source>
        <dbReference type="PROSITE-ProRule" id="PRU00284"/>
    </source>
</evidence>
<dbReference type="GO" id="GO:0007165">
    <property type="term" value="P:signal transduction"/>
    <property type="evidence" value="ECO:0007669"/>
    <property type="project" value="UniProtKB-KW"/>
</dbReference>
<evidence type="ECO:0000256" key="9">
    <source>
        <dbReference type="SAM" id="MobiDB-lite"/>
    </source>
</evidence>
<evidence type="ECO:0000256" key="1">
    <source>
        <dbReference type="ARBA" id="ARBA00004141"/>
    </source>
</evidence>
<evidence type="ECO:0000313" key="14">
    <source>
        <dbReference type="Proteomes" id="UP000094147"/>
    </source>
</evidence>
<sequence length="789" mass="85637">MSETTNNRKKAGRSGIGIYAFLLVVILIALAVNAGYGFLQAQNQSKRIELASDMKVLSQQIATNASESAQGTQSAFGDLDAASKQFAGNLRDLIDGETVSNLPPAPAGIRNNELKSLEENWDNVEPRTKVILSNQEVVRRMFTNADELALLIPEMQSKYDSVIDILLDNQANAAELHQATRQKWLAERISSGMQKVLRGGEEAKISAEDFSQDVSTFGVYLEGQLNGDALLEIRQVTNPEARAALESIVDDFQEVEEKVDYIVFSSEKLFDVQDASDNVYANAQALLASTSAVEEAFAGLSTSFTDLGSEYISAALFIVIILLLIAMYLSQRKAEKQRLQESVISAEREKEENAQNQEAIIRLLDEIDSLADGDLTVKATVTEDFTGAIADSFNLTIDQLRGVVSAINEAVDQVSKSAEETQQTSTALADASRQQAQEITGASAAINEMAVSIEQVSANASESSQVAEKSVEIAKKGGEVVRNTIRGMDTIREQIQETSKRIKRLGESSQEIGNIVSLINDIADQTNILALNAAIQASAAGEAGRGFAVVADEVQRLAERSGNATKQIEALVKTIQTDTNEAVISMEDTTSEVVRGARLAQDAGVALEEIESVSTNLADLIQSISNAARQQAASAGHVSNTMTVIQEITTQTSEGTQETAKSIGQLTVLSDELRRSVAGFKLDSTNEDIFGDDSSDMGDFDTMIEQSDSSAYDEPEESGENDDTTLEEFLEQGDDESTDEMTSFSDDNSEMMDLDDEDDFLKEIDETLEGFDDEDEDNKNKDDDKTRSE</sequence>
<dbReference type="Proteomes" id="UP000094147">
    <property type="component" value="Chromosome"/>
</dbReference>
<dbReference type="Gene3D" id="1.10.287.950">
    <property type="entry name" value="Methyl-accepting chemotaxis protein"/>
    <property type="match status" value="1"/>
</dbReference>
<evidence type="ECO:0000256" key="10">
    <source>
        <dbReference type="SAM" id="Phobius"/>
    </source>
</evidence>
<evidence type="ECO:0000256" key="6">
    <source>
        <dbReference type="ARBA" id="ARBA00029447"/>
    </source>
</evidence>
<accession>A0A1B3BDK4</accession>
<feature type="transmembrane region" description="Helical" evidence="10">
    <location>
        <begin position="311"/>
        <end position="329"/>
    </location>
</feature>
<dbReference type="RefSeq" id="WP_068993780.1">
    <property type="nucleotide sequence ID" value="NZ_CP012418.1"/>
</dbReference>
<keyword evidence="4 10" id="KW-0472">Membrane</keyword>
<feature type="compositionally biased region" description="Acidic residues" evidence="9">
    <location>
        <begin position="747"/>
        <end position="777"/>
    </location>
</feature>
<dbReference type="InterPro" id="IPR004089">
    <property type="entry name" value="MCPsignal_dom"/>
</dbReference>
<evidence type="ECO:0000313" key="13">
    <source>
        <dbReference type="EMBL" id="AOE50870.1"/>
    </source>
</evidence>
<proteinExistence type="inferred from homology"/>
<dbReference type="CDD" id="cd11386">
    <property type="entry name" value="MCP_signal"/>
    <property type="match status" value="1"/>
</dbReference>
<keyword evidence="5 7" id="KW-0807">Transducer</keyword>
<dbReference type="PROSITE" id="PS50111">
    <property type="entry name" value="CHEMOTAXIS_TRANSDUC_2"/>
    <property type="match status" value="1"/>
</dbReference>
<evidence type="ECO:0000256" key="3">
    <source>
        <dbReference type="ARBA" id="ARBA00022989"/>
    </source>
</evidence>
<dbReference type="PROSITE" id="PS50885">
    <property type="entry name" value="HAMP"/>
    <property type="match status" value="1"/>
</dbReference>
<keyword evidence="8" id="KW-0175">Coiled coil</keyword>
<dbReference type="STRING" id="1144748.KS2013_2165"/>
<feature type="compositionally biased region" description="Basic and acidic residues" evidence="9">
    <location>
        <begin position="778"/>
        <end position="789"/>
    </location>
</feature>
<dbReference type="KEGG" id="ksd:KS2013_2165"/>
<keyword evidence="3 10" id="KW-1133">Transmembrane helix</keyword>
<organism evidence="13 14">
    <name type="scientific">Kangiella sediminilitoris</name>
    <dbReference type="NCBI Taxonomy" id="1144748"/>
    <lineage>
        <taxon>Bacteria</taxon>
        <taxon>Pseudomonadati</taxon>
        <taxon>Pseudomonadota</taxon>
        <taxon>Gammaproteobacteria</taxon>
        <taxon>Kangiellales</taxon>
        <taxon>Kangiellaceae</taxon>
        <taxon>Kangiella</taxon>
    </lineage>
</organism>